<feature type="transmembrane region" description="Helical" evidence="5">
    <location>
        <begin position="80"/>
        <end position="98"/>
    </location>
</feature>
<dbReference type="PANTHER" id="PTHR23514">
    <property type="entry name" value="BYPASS OF STOP CODON PROTEIN 6"/>
    <property type="match status" value="1"/>
</dbReference>
<evidence type="ECO:0000256" key="2">
    <source>
        <dbReference type="ARBA" id="ARBA00022692"/>
    </source>
</evidence>
<keyword evidence="4 5" id="KW-0472">Membrane</keyword>
<feature type="transmembrane region" description="Helical" evidence="5">
    <location>
        <begin position="299"/>
        <end position="320"/>
    </location>
</feature>
<feature type="transmembrane region" description="Helical" evidence="5">
    <location>
        <begin position="332"/>
        <end position="354"/>
    </location>
</feature>
<feature type="transmembrane region" description="Helical" evidence="5">
    <location>
        <begin position="275"/>
        <end position="293"/>
    </location>
</feature>
<name>A0A839GMT1_9BACT</name>
<dbReference type="InterPro" id="IPR051788">
    <property type="entry name" value="MFS_Transporter"/>
</dbReference>
<evidence type="ECO:0000256" key="1">
    <source>
        <dbReference type="ARBA" id="ARBA00004141"/>
    </source>
</evidence>
<feature type="transmembrane region" description="Helical" evidence="5">
    <location>
        <begin position="208"/>
        <end position="227"/>
    </location>
</feature>
<dbReference type="Pfam" id="PF07690">
    <property type="entry name" value="MFS_1"/>
    <property type="match status" value="1"/>
</dbReference>
<dbReference type="InterPro" id="IPR011701">
    <property type="entry name" value="MFS"/>
</dbReference>
<gene>
    <name evidence="7" type="ORF">FHS90_001563</name>
</gene>
<evidence type="ECO:0000256" key="3">
    <source>
        <dbReference type="ARBA" id="ARBA00022989"/>
    </source>
</evidence>
<feature type="transmembrane region" description="Helical" evidence="5">
    <location>
        <begin position="360"/>
        <end position="378"/>
    </location>
</feature>
<evidence type="ECO:0000313" key="7">
    <source>
        <dbReference type="EMBL" id="MBA9076855.1"/>
    </source>
</evidence>
<dbReference type="InterPro" id="IPR020846">
    <property type="entry name" value="MFS_dom"/>
</dbReference>
<feature type="domain" description="Major facilitator superfamily (MFS) profile" evidence="6">
    <location>
        <begin position="1"/>
        <end position="383"/>
    </location>
</feature>
<feature type="transmembrane region" description="Helical" evidence="5">
    <location>
        <begin position="167"/>
        <end position="187"/>
    </location>
</feature>
<evidence type="ECO:0000259" key="6">
    <source>
        <dbReference type="PROSITE" id="PS50850"/>
    </source>
</evidence>
<dbReference type="GO" id="GO:0022857">
    <property type="term" value="F:transmembrane transporter activity"/>
    <property type="evidence" value="ECO:0007669"/>
    <property type="project" value="InterPro"/>
</dbReference>
<comment type="subcellular location">
    <subcellularLocation>
        <location evidence="1">Membrane</location>
        <topology evidence="1">Multi-pass membrane protein</topology>
    </subcellularLocation>
</comment>
<evidence type="ECO:0000256" key="5">
    <source>
        <dbReference type="SAM" id="Phobius"/>
    </source>
</evidence>
<keyword evidence="8" id="KW-1185">Reference proteome</keyword>
<feature type="transmembrane region" description="Helical" evidence="5">
    <location>
        <begin position="12"/>
        <end position="32"/>
    </location>
</feature>
<dbReference type="InterPro" id="IPR036259">
    <property type="entry name" value="MFS_trans_sf"/>
</dbReference>
<dbReference type="RefSeq" id="WP_066830023.1">
    <property type="nucleotide sequence ID" value="NZ_JACJIQ010000005.1"/>
</dbReference>
<evidence type="ECO:0000256" key="4">
    <source>
        <dbReference type="ARBA" id="ARBA00023136"/>
    </source>
</evidence>
<feature type="transmembrane region" description="Helical" evidence="5">
    <location>
        <begin position="243"/>
        <end position="263"/>
    </location>
</feature>
<accession>A0A839GMT1</accession>
<feature type="transmembrane region" description="Helical" evidence="5">
    <location>
        <begin position="143"/>
        <end position="161"/>
    </location>
</feature>
<protein>
    <submittedName>
        <fullName evidence="7">MFS family permease</fullName>
    </submittedName>
</protein>
<evidence type="ECO:0000313" key="8">
    <source>
        <dbReference type="Proteomes" id="UP000563094"/>
    </source>
</evidence>
<dbReference type="CDD" id="cd17393">
    <property type="entry name" value="MFS_MosC_like"/>
    <property type="match status" value="1"/>
</dbReference>
<dbReference type="GO" id="GO:0016020">
    <property type="term" value="C:membrane"/>
    <property type="evidence" value="ECO:0007669"/>
    <property type="project" value="UniProtKB-SubCell"/>
</dbReference>
<dbReference type="EMBL" id="JACJIQ010000005">
    <property type="protein sequence ID" value="MBA9076855.1"/>
    <property type="molecule type" value="Genomic_DNA"/>
</dbReference>
<dbReference type="Gene3D" id="1.20.1250.20">
    <property type="entry name" value="MFS general substrate transporter like domains"/>
    <property type="match status" value="2"/>
</dbReference>
<organism evidence="7 8">
    <name type="scientific">Rufibacter quisquiliarum</name>
    <dbReference type="NCBI Taxonomy" id="1549639"/>
    <lineage>
        <taxon>Bacteria</taxon>
        <taxon>Pseudomonadati</taxon>
        <taxon>Bacteroidota</taxon>
        <taxon>Cytophagia</taxon>
        <taxon>Cytophagales</taxon>
        <taxon>Hymenobacteraceae</taxon>
        <taxon>Rufibacter</taxon>
    </lineage>
</organism>
<dbReference type="Proteomes" id="UP000563094">
    <property type="component" value="Unassembled WGS sequence"/>
</dbReference>
<dbReference type="PROSITE" id="PS50850">
    <property type="entry name" value="MFS"/>
    <property type="match status" value="1"/>
</dbReference>
<comment type="caution">
    <text evidence="7">The sequence shown here is derived from an EMBL/GenBank/DDBJ whole genome shotgun (WGS) entry which is preliminary data.</text>
</comment>
<feature type="transmembrane region" description="Helical" evidence="5">
    <location>
        <begin position="52"/>
        <end position="73"/>
    </location>
</feature>
<keyword evidence="2 5" id="KW-0812">Transmembrane</keyword>
<proteinExistence type="predicted"/>
<keyword evidence="3 5" id="KW-1133">Transmembrane helix</keyword>
<dbReference type="PANTHER" id="PTHR23514:SF13">
    <property type="entry name" value="INNER MEMBRANE PROTEIN YBJJ"/>
    <property type="match status" value="1"/>
</dbReference>
<dbReference type="SUPFAM" id="SSF103473">
    <property type="entry name" value="MFS general substrate transporter"/>
    <property type="match status" value="1"/>
</dbReference>
<dbReference type="AlphaFoldDB" id="A0A839GMT1"/>
<reference evidence="7 8" key="1">
    <citation type="submission" date="2020-08" db="EMBL/GenBank/DDBJ databases">
        <title>Genomic Encyclopedia of Type Strains, Phase IV (KMG-IV): sequencing the most valuable type-strain genomes for metagenomic binning, comparative biology and taxonomic classification.</title>
        <authorList>
            <person name="Goeker M."/>
        </authorList>
    </citation>
    <scope>NUCLEOTIDE SEQUENCE [LARGE SCALE GENOMIC DNA]</scope>
    <source>
        <strain evidence="7 8">DSM 29854</strain>
    </source>
</reference>
<sequence length="384" mass="40646">MISSPHPQFSNRVRRTAVGSLFFFHGLCFSSWGSRIPTIQQKLQLSEAELGGVLFSLPVGLILSLPFTGWLTSKIGSRKVVTIALVMYSLILVCLGLVSSVFQLTVLLFLFGLASNMANIAVNTQAVSVENLYGKSIMASFHGLWSLAGFVGAALGTLMIGANILPLYHFLVIMAIILVGIAVAYRYTMVQDPASPEGQPLFVMPDKALMGLGLIAFCSLICEGAMFDWSGVYFQKVVQAEKAWVSSGFTAFMCTMAATRFIADWATSKIGLKRVLQLSGLLTAIGLAISVIFPQLFTAILGFLLVGIGVSAVVPLVYGVAGKSTTMAPSMALAAVTTIGFAGFLVGPPFIGLIAGMSSLRLSFALIAVMGVTVSLLSSRIKSA</sequence>